<dbReference type="AlphaFoldDB" id="A0A2M8L335"/>
<dbReference type="InterPro" id="IPR022029">
    <property type="entry name" value="YoaR-like_PG-bd"/>
</dbReference>
<dbReference type="PANTHER" id="PTHR35788:SF1">
    <property type="entry name" value="EXPORTED PROTEIN"/>
    <property type="match status" value="1"/>
</dbReference>
<sequence length="579" mass="64699">MLSYKNKKQLSTLALCLIVVVLLAYHLAYFGRIYPGIKVAGIDLGNKTKNQALNILFQETQAKKPNEIVISAPSKTWNISCSELELNYDIEKNLKNAYQIGRNKNPFRAYLEKWQAWKGEINLPSSYSLNQSALEEKIEEISQAIFIPAIEPQIKISGKQIIIDPGKDGQEADLKLLQEKIKSNLFQLSSESISLSIIYTTPKLSPQQLEKTKERAEKFLDKKIELVLGGESQTLTEKDLIDLVSPWDGFDQEKISSLAANLSSAFNRPPQNAAFQFSEGKVVIFKPAKEGIKIDEEKLKSGLLSLLEKIEKDKIKEETLSIPFAKIPPLIKTGDVNTLGIKELLGKGESFFRGSIASRIHNITLASSRLNGILISPGETFSFNRLLGEVSQTTGYQEAYVIREGRTILGDGGGVCQVSTTLFRAVLAAGLPIEERHPHAYRVSYYEQGFPPGLDATVWDPTADLKFKNDTPAYILIQTLVDTKNKKLVFELYGASDGRISEIGKSKVWDQVPPPPDLYQDDPTLPSGQIKQIDWKAWGAKVAFDWKVKRGGEVLQERTFYSNYQPWQAIFLRGTGPTP</sequence>
<dbReference type="InterPro" id="IPR007391">
    <property type="entry name" value="Vancomycin_resist_VanW"/>
</dbReference>
<dbReference type="InterPro" id="IPR038054">
    <property type="entry name" value="LD_TPept-like_central_sf"/>
</dbReference>
<dbReference type="PANTHER" id="PTHR35788">
    <property type="entry name" value="EXPORTED PROTEIN-RELATED"/>
    <property type="match status" value="1"/>
</dbReference>
<comment type="caution">
    <text evidence="2">The sequence shown here is derived from an EMBL/GenBank/DDBJ whole genome shotgun (WGS) entry which is preliminary data.</text>
</comment>
<name>A0A2M8L335_9BACT</name>
<dbReference type="EMBL" id="PFEK01000059">
    <property type="protein sequence ID" value="PJE67333.1"/>
    <property type="molecule type" value="Genomic_DNA"/>
</dbReference>
<dbReference type="Proteomes" id="UP000231474">
    <property type="component" value="Unassembled WGS sequence"/>
</dbReference>
<evidence type="ECO:0000313" key="2">
    <source>
        <dbReference type="EMBL" id="PJE67333.1"/>
    </source>
</evidence>
<protein>
    <recommendedName>
        <fullName evidence="1">YoaR-like putative peptidoglycan binding domain-containing protein</fullName>
    </recommendedName>
</protein>
<dbReference type="InterPro" id="IPR052913">
    <property type="entry name" value="Glycopeptide_resist_protein"/>
</dbReference>
<dbReference type="SUPFAM" id="SSF143985">
    <property type="entry name" value="L,D-transpeptidase pre-catalytic domain-like"/>
    <property type="match status" value="1"/>
</dbReference>
<proteinExistence type="predicted"/>
<accession>A0A2M8L335</accession>
<gene>
    <name evidence="2" type="ORF">COU95_03010</name>
</gene>
<reference evidence="3" key="1">
    <citation type="submission" date="2017-09" db="EMBL/GenBank/DDBJ databases">
        <title>Depth-based differentiation of microbial function through sediment-hosted aquifers and enrichment of novel symbionts in the deep terrestrial subsurface.</title>
        <authorList>
            <person name="Probst A.J."/>
            <person name="Ladd B."/>
            <person name="Jarett J.K."/>
            <person name="Geller-Mcgrath D.E."/>
            <person name="Sieber C.M.K."/>
            <person name="Emerson J.B."/>
            <person name="Anantharaman K."/>
            <person name="Thomas B.C."/>
            <person name="Malmstrom R."/>
            <person name="Stieglmeier M."/>
            <person name="Klingl A."/>
            <person name="Woyke T."/>
            <person name="Ryan C.M."/>
            <person name="Banfield J.F."/>
        </authorList>
    </citation>
    <scope>NUCLEOTIDE SEQUENCE [LARGE SCALE GENOMIC DNA]</scope>
</reference>
<dbReference type="Gene3D" id="3.10.20.800">
    <property type="match status" value="1"/>
</dbReference>
<dbReference type="Pfam" id="PF04294">
    <property type="entry name" value="VanW"/>
    <property type="match status" value="1"/>
</dbReference>
<evidence type="ECO:0000259" key="1">
    <source>
        <dbReference type="Pfam" id="PF12229"/>
    </source>
</evidence>
<feature type="domain" description="YoaR-like putative peptidoglycan binding" evidence="1">
    <location>
        <begin position="77"/>
        <end position="189"/>
    </location>
</feature>
<dbReference type="Pfam" id="PF12229">
    <property type="entry name" value="PG_binding_4"/>
    <property type="match status" value="2"/>
</dbReference>
<evidence type="ECO:0000313" key="3">
    <source>
        <dbReference type="Proteomes" id="UP000231474"/>
    </source>
</evidence>
<feature type="domain" description="YoaR-like putative peptidoglycan binding" evidence="1">
    <location>
        <begin position="250"/>
        <end position="315"/>
    </location>
</feature>
<organism evidence="2 3">
    <name type="scientific">Candidatus Shapirobacteria bacterium CG10_big_fil_rev_8_21_14_0_10_40_9</name>
    <dbReference type="NCBI Taxonomy" id="1974888"/>
    <lineage>
        <taxon>Bacteria</taxon>
        <taxon>Candidatus Shapironibacteriota</taxon>
    </lineage>
</organism>